<dbReference type="EMBL" id="NKQK01000013">
    <property type="protein sequence ID" value="PSS13601.1"/>
    <property type="molecule type" value="Genomic_DNA"/>
</dbReference>
<dbReference type="Proteomes" id="UP000241394">
    <property type="component" value="Chromosome LG13"/>
</dbReference>
<evidence type="ECO:0000259" key="1">
    <source>
        <dbReference type="SMART" id="SM00256"/>
    </source>
</evidence>
<dbReference type="InParanoid" id="A0A2R6QR62"/>
<feature type="domain" description="F-box" evidence="1">
    <location>
        <begin position="14"/>
        <end position="54"/>
    </location>
</feature>
<accession>A0A2R6QR62</accession>
<dbReference type="OMA" id="SHVWIEI"/>
<sequence>MVSGSVKDDQEDPIHGDILEEILSHVPIIDLVPAALVSRAWKRAVVSSLRHFNKPKPWFIVRTSATTHAYDPRSHVWIEITQPSINYASTVRSSHANFLYQLSPSKLSFSFDPLHLTWHHADAPTCWRADPVVAAVGRRVVVAGGACEFEDDPLAVEIYDLESCAWSACESMPFTLKESSSSTWLSIASDDRKLFVTEKHSGVTHAFDPESRTWSRPYDLRPDPSIFYSVIVFSDGRLILIGLIGDEENVSGVKLWEVSCESFECEEIGEMPLKFLEKLSESFQFSSIGVCFAGNVVNIYNPSMAEEVVMCEFVGGGCRWWTVRNVVSGDRRMVFTSSKVGIEDVHRSLRSDNRRFHLHGAESRVS</sequence>
<reference evidence="3" key="2">
    <citation type="journal article" date="2018" name="BMC Genomics">
        <title>A manually annotated Actinidia chinensis var. chinensis (kiwifruit) genome highlights the challenges associated with draft genomes and gene prediction in plants.</title>
        <authorList>
            <person name="Pilkington S.M."/>
            <person name="Crowhurst R."/>
            <person name="Hilario E."/>
            <person name="Nardozza S."/>
            <person name="Fraser L."/>
            <person name="Peng Y."/>
            <person name="Gunaseelan K."/>
            <person name="Simpson R."/>
            <person name="Tahir J."/>
            <person name="Deroles S.C."/>
            <person name="Templeton K."/>
            <person name="Luo Z."/>
            <person name="Davy M."/>
            <person name="Cheng C."/>
            <person name="McNeilage M."/>
            <person name="Scaglione D."/>
            <person name="Liu Y."/>
            <person name="Zhang Q."/>
            <person name="Datson P."/>
            <person name="De Silva N."/>
            <person name="Gardiner S.E."/>
            <person name="Bassett H."/>
            <person name="Chagne D."/>
            <person name="McCallum J."/>
            <person name="Dzierzon H."/>
            <person name="Deng C."/>
            <person name="Wang Y.Y."/>
            <person name="Barron L."/>
            <person name="Manako K."/>
            <person name="Bowen J."/>
            <person name="Foster T.M."/>
            <person name="Erridge Z.A."/>
            <person name="Tiffin H."/>
            <person name="Waite C.N."/>
            <person name="Davies K.M."/>
            <person name="Grierson E.P."/>
            <person name="Laing W.A."/>
            <person name="Kirk R."/>
            <person name="Chen X."/>
            <person name="Wood M."/>
            <person name="Montefiori M."/>
            <person name="Brummell D.A."/>
            <person name="Schwinn K.E."/>
            <person name="Catanach A."/>
            <person name="Fullerton C."/>
            <person name="Li D."/>
            <person name="Meiyalaghan S."/>
            <person name="Nieuwenhuizen N."/>
            <person name="Read N."/>
            <person name="Prakash R."/>
            <person name="Hunter D."/>
            <person name="Zhang H."/>
            <person name="McKenzie M."/>
            <person name="Knabel M."/>
            <person name="Harris A."/>
            <person name="Allan A.C."/>
            <person name="Gleave A."/>
            <person name="Chen A."/>
            <person name="Janssen B.J."/>
            <person name="Plunkett B."/>
            <person name="Ampomah-Dwamena C."/>
            <person name="Voogd C."/>
            <person name="Leif D."/>
            <person name="Lafferty D."/>
            <person name="Souleyre E.J.F."/>
            <person name="Varkonyi-Gasic E."/>
            <person name="Gambi F."/>
            <person name="Hanley J."/>
            <person name="Yao J.L."/>
            <person name="Cheung J."/>
            <person name="David K.M."/>
            <person name="Warren B."/>
            <person name="Marsh K."/>
            <person name="Snowden K.C."/>
            <person name="Lin-Wang K."/>
            <person name="Brian L."/>
            <person name="Martinez-Sanchez M."/>
            <person name="Wang M."/>
            <person name="Ileperuma N."/>
            <person name="Macnee N."/>
            <person name="Campin R."/>
            <person name="McAtee P."/>
            <person name="Drummond R.S.M."/>
            <person name="Espley R.V."/>
            <person name="Ireland H.S."/>
            <person name="Wu R."/>
            <person name="Atkinson R.G."/>
            <person name="Karunairetnam S."/>
            <person name="Bulley S."/>
            <person name="Chunkath S."/>
            <person name="Hanley Z."/>
            <person name="Storey R."/>
            <person name="Thrimawithana A.H."/>
            <person name="Thomson S."/>
            <person name="David C."/>
            <person name="Testolin R."/>
            <person name="Huang H."/>
            <person name="Hellens R.P."/>
            <person name="Schaffer R.J."/>
        </authorList>
    </citation>
    <scope>NUCLEOTIDE SEQUENCE [LARGE SCALE GENOMIC DNA]</scope>
    <source>
        <strain evidence="3">cv. Red5</strain>
    </source>
</reference>
<dbReference type="SMART" id="SM00256">
    <property type="entry name" value="FBOX"/>
    <property type="match status" value="1"/>
</dbReference>
<reference evidence="2 3" key="1">
    <citation type="submission" date="2017-07" db="EMBL/GenBank/DDBJ databases">
        <title>An improved, manually edited Actinidia chinensis var. chinensis (kiwifruit) genome highlights the challenges associated with draft genomes and gene prediction in plants.</title>
        <authorList>
            <person name="Pilkington S."/>
            <person name="Crowhurst R."/>
            <person name="Hilario E."/>
            <person name="Nardozza S."/>
            <person name="Fraser L."/>
            <person name="Peng Y."/>
            <person name="Gunaseelan K."/>
            <person name="Simpson R."/>
            <person name="Tahir J."/>
            <person name="Deroles S."/>
            <person name="Templeton K."/>
            <person name="Luo Z."/>
            <person name="Davy M."/>
            <person name="Cheng C."/>
            <person name="Mcneilage M."/>
            <person name="Scaglione D."/>
            <person name="Liu Y."/>
            <person name="Zhang Q."/>
            <person name="Datson P."/>
            <person name="De Silva N."/>
            <person name="Gardiner S."/>
            <person name="Bassett H."/>
            <person name="Chagne D."/>
            <person name="Mccallum J."/>
            <person name="Dzierzon H."/>
            <person name="Deng C."/>
            <person name="Wang Y.-Y."/>
            <person name="Barron N."/>
            <person name="Manako K."/>
            <person name="Bowen J."/>
            <person name="Foster T."/>
            <person name="Erridge Z."/>
            <person name="Tiffin H."/>
            <person name="Waite C."/>
            <person name="Davies K."/>
            <person name="Grierson E."/>
            <person name="Laing W."/>
            <person name="Kirk R."/>
            <person name="Chen X."/>
            <person name="Wood M."/>
            <person name="Montefiori M."/>
            <person name="Brummell D."/>
            <person name="Schwinn K."/>
            <person name="Catanach A."/>
            <person name="Fullerton C."/>
            <person name="Li D."/>
            <person name="Meiyalaghan S."/>
            <person name="Nieuwenhuizen N."/>
            <person name="Read N."/>
            <person name="Prakash R."/>
            <person name="Hunter D."/>
            <person name="Zhang H."/>
            <person name="Mckenzie M."/>
            <person name="Knabel M."/>
            <person name="Harris A."/>
            <person name="Allan A."/>
            <person name="Chen A."/>
            <person name="Janssen B."/>
            <person name="Plunkett B."/>
            <person name="Dwamena C."/>
            <person name="Voogd C."/>
            <person name="Leif D."/>
            <person name="Lafferty D."/>
            <person name="Souleyre E."/>
            <person name="Varkonyi-Gasic E."/>
            <person name="Gambi F."/>
            <person name="Hanley J."/>
            <person name="Yao J.-L."/>
            <person name="Cheung J."/>
            <person name="David K."/>
            <person name="Warren B."/>
            <person name="Marsh K."/>
            <person name="Snowden K."/>
            <person name="Lin-Wang K."/>
            <person name="Brian L."/>
            <person name="Martinez-Sanchez M."/>
            <person name="Wang M."/>
            <person name="Ileperuma N."/>
            <person name="Macnee N."/>
            <person name="Campin R."/>
            <person name="Mcatee P."/>
            <person name="Drummond R."/>
            <person name="Espley R."/>
            <person name="Ireland H."/>
            <person name="Wu R."/>
            <person name="Atkinson R."/>
            <person name="Karunairetnam S."/>
            <person name="Bulley S."/>
            <person name="Chunkath S."/>
            <person name="Hanley Z."/>
            <person name="Storey R."/>
            <person name="Thrimawithana A."/>
            <person name="Thomson S."/>
            <person name="David C."/>
            <person name="Testolin R."/>
        </authorList>
    </citation>
    <scope>NUCLEOTIDE SEQUENCE [LARGE SCALE GENOMIC DNA]</scope>
    <source>
        <strain evidence="3">cv. Red5</strain>
        <tissue evidence="2">Young leaf</tissue>
    </source>
</reference>
<dbReference type="InterPro" id="IPR015915">
    <property type="entry name" value="Kelch-typ_b-propeller"/>
</dbReference>
<dbReference type="PANTHER" id="PTHR24414">
    <property type="entry name" value="F-BOX/KELCH-REPEAT PROTEIN SKIP4"/>
    <property type="match status" value="1"/>
</dbReference>
<comment type="caution">
    <text evidence="2">The sequence shown here is derived from an EMBL/GenBank/DDBJ whole genome shotgun (WGS) entry which is preliminary data.</text>
</comment>
<dbReference type="Pfam" id="PF00646">
    <property type="entry name" value="F-box"/>
    <property type="match status" value="1"/>
</dbReference>
<gene>
    <name evidence="2" type="ORF">CEY00_Acc14212</name>
</gene>
<dbReference type="Gene3D" id="1.20.1280.50">
    <property type="match status" value="1"/>
</dbReference>
<evidence type="ECO:0000313" key="3">
    <source>
        <dbReference type="Proteomes" id="UP000241394"/>
    </source>
</evidence>
<protein>
    <submittedName>
        <fullName evidence="2">F-box/kelch-repeat protein</fullName>
    </submittedName>
</protein>
<dbReference type="SUPFAM" id="SSF117281">
    <property type="entry name" value="Kelch motif"/>
    <property type="match status" value="1"/>
</dbReference>
<dbReference type="GO" id="GO:0005829">
    <property type="term" value="C:cytosol"/>
    <property type="evidence" value="ECO:0007669"/>
    <property type="project" value="TreeGrafter"/>
</dbReference>
<dbReference type="OrthoDB" id="1854110at2759"/>
<dbReference type="STRING" id="1590841.A0A2R6QR62"/>
<dbReference type="CDD" id="cd09917">
    <property type="entry name" value="F-box_SF"/>
    <property type="match status" value="1"/>
</dbReference>
<dbReference type="Gene3D" id="2.120.10.80">
    <property type="entry name" value="Kelch-type beta propeller"/>
    <property type="match status" value="1"/>
</dbReference>
<dbReference type="InterPro" id="IPR050354">
    <property type="entry name" value="F-box/kelch-repeat_ARATH"/>
</dbReference>
<dbReference type="InterPro" id="IPR036047">
    <property type="entry name" value="F-box-like_dom_sf"/>
</dbReference>
<dbReference type="AlphaFoldDB" id="A0A2R6QR62"/>
<dbReference type="PANTHER" id="PTHR24414:SF44">
    <property type="entry name" value="F-BOX DOMAIN-CONTAINING PROTEIN"/>
    <property type="match status" value="1"/>
</dbReference>
<dbReference type="InterPro" id="IPR001810">
    <property type="entry name" value="F-box_dom"/>
</dbReference>
<dbReference type="GO" id="GO:0043161">
    <property type="term" value="P:proteasome-mediated ubiquitin-dependent protein catabolic process"/>
    <property type="evidence" value="ECO:0007669"/>
    <property type="project" value="TreeGrafter"/>
</dbReference>
<keyword evidence="3" id="KW-1185">Reference proteome</keyword>
<dbReference type="SUPFAM" id="SSF81383">
    <property type="entry name" value="F-box domain"/>
    <property type="match status" value="1"/>
</dbReference>
<evidence type="ECO:0000313" key="2">
    <source>
        <dbReference type="EMBL" id="PSS13601.1"/>
    </source>
</evidence>
<organism evidence="2 3">
    <name type="scientific">Actinidia chinensis var. chinensis</name>
    <name type="common">Chinese soft-hair kiwi</name>
    <dbReference type="NCBI Taxonomy" id="1590841"/>
    <lineage>
        <taxon>Eukaryota</taxon>
        <taxon>Viridiplantae</taxon>
        <taxon>Streptophyta</taxon>
        <taxon>Embryophyta</taxon>
        <taxon>Tracheophyta</taxon>
        <taxon>Spermatophyta</taxon>
        <taxon>Magnoliopsida</taxon>
        <taxon>eudicotyledons</taxon>
        <taxon>Gunneridae</taxon>
        <taxon>Pentapetalae</taxon>
        <taxon>asterids</taxon>
        <taxon>Ericales</taxon>
        <taxon>Actinidiaceae</taxon>
        <taxon>Actinidia</taxon>
    </lineage>
</organism>
<dbReference type="FunCoup" id="A0A2R6QR62">
    <property type="interactions" value="1221"/>
</dbReference>
<name>A0A2R6QR62_ACTCC</name>
<proteinExistence type="predicted"/>
<dbReference type="Gramene" id="PSS13601">
    <property type="protein sequence ID" value="PSS13601"/>
    <property type="gene ID" value="CEY00_Acc14212"/>
</dbReference>
<dbReference type="GO" id="GO:0005634">
    <property type="term" value="C:nucleus"/>
    <property type="evidence" value="ECO:0007669"/>
    <property type="project" value="TreeGrafter"/>
</dbReference>